<gene>
    <name evidence="9" type="ORF">C5167_017073</name>
</gene>
<dbReference type="InterPro" id="IPR059080">
    <property type="entry name" value="WHD_PTC1"/>
</dbReference>
<dbReference type="OMA" id="HLMTWQI"/>
<evidence type="ECO:0000256" key="1">
    <source>
        <dbReference type="ARBA" id="ARBA00022723"/>
    </source>
</evidence>
<evidence type="ECO:0000256" key="3">
    <source>
        <dbReference type="ARBA" id="ARBA00022833"/>
    </source>
</evidence>
<dbReference type="InterPro" id="IPR019787">
    <property type="entry name" value="Znf_PHD-finger"/>
</dbReference>
<organism evidence="9 10">
    <name type="scientific">Papaver somniferum</name>
    <name type="common">Opium poppy</name>
    <dbReference type="NCBI Taxonomy" id="3469"/>
    <lineage>
        <taxon>Eukaryota</taxon>
        <taxon>Viridiplantae</taxon>
        <taxon>Streptophyta</taxon>
        <taxon>Embryophyta</taxon>
        <taxon>Tracheophyta</taxon>
        <taxon>Spermatophyta</taxon>
        <taxon>Magnoliopsida</taxon>
        <taxon>Ranunculales</taxon>
        <taxon>Papaveraceae</taxon>
        <taxon>Papaveroideae</taxon>
        <taxon>Papaver</taxon>
    </lineage>
</organism>
<dbReference type="SMART" id="SM00249">
    <property type="entry name" value="PHD"/>
    <property type="match status" value="1"/>
</dbReference>
<evidence type="ECO:0000313" key="9">
    <source>
        <dbReference type="EMBL" id="RZC48650.1"/>
    </source>
</evidence>
<feature type="region of interest" description="Disordered" evidence="7">
    <location>
        <begin position="392"/>
        <end position="412"/>
    </location>
</feature>
<dbReference type="InterPro" id="IPR011011">
    <property type="entry name" value="Znf_FYVE_PHD"/>
</dbReference>
<dbReference type="PROSITE" id="PS01359">
    <property type="entry name" value="ZF_PHD_1"/>
    <property type="match status" value="1"/>
</dbReference>
<dbReference type="GO" id="GO:0008270">
    <property type="term" value="F:zinc ion binding"/>
    <property type="evidence" value="ECO:0007669"/>
    <property type="project" value="UniProtKB-KW"/>
</dbReference>
<protein>
    <recommendedName>
        <fullName evidence="8">PHD-type domain-containing protein</fullName>
    </recommendedName>
</protein>
<keyword evidence="5" id="KW-0804">Transcription</keyword>
<keyword evidence="4" id="KW-0805">Transcription regulation</keyword>
<dbReference type="Pfam" id="PF25874">
    <property type="entry name" value="WHD_plant_repro"/>
    <property type="match status" value="1"/>
</dbReference>
<proteinExistence type="predicted"/>
<keyword evidence="2 6" id="KW-0863">Zinc-finger</keyword>
<keyword evidence="3" id="KW-0862">Zinc</keyword>
<evidence type="ECO:0000256" key="7">
    <source>
        <dbReference type="SAM" id="MobiDB-lite"/>
    </source>
</evidence>
<dbReference type="PROSITE" id="PS50016">
    <property type="entry name" value="ZF_PHD_2"/>
    <property type="match status" value="1"/>
</dbReference>
<dbReference type="EMBL" id="CM010716">
    <property type="protein sequence ID" value="RZC48650.1"/>
    <property type="molecule type" value="Genomic_DNA"/>
</dbReference>
<dbReference type="Gramene" id="RZC48650">
    <property type="protein sequence ID" value="RZC48650"/>
    <property type="gene ID" value="C5167_017073"/>
</dbReference>
<dbReference type="Pfam" id="PF00628">
    <property type="entry name" value="PHD"/>
    <property type="match status" value="1"/>
</dbReference>
<dbReference type="STRING" id="3469.A0A4Y7ILI8"/>
<evidence type="ECO:0000256" key="2">
    <source>
        <dbReference type="ARBA" id="ARBA00022771"/>
    </source>
</evidence>
<dbReference type="PANTHER" id="PTHR46201:SF3">
    <property type="entry name" value="OS01G0877500 PROTEIN"/>
    <property type="match status" value="1"/>
</dbReference>
<dbReference type="AlphaFoldDB" id="A0A4Y7ILI8"/>
<dbReference type="Gene3D" id="3.30.40.10">
    <property type="entry name" value="Zinc/RING finger domain, C3HC4 (zinc finger)"/>
    <property type="match status" value="1"/>
</dbReference>
<evidence type="ECO:0000256" key="4">
    <source>
        <dbReference type="ARBA" id="ARBA00023015"/>
    </source>
</evidence>
<sequence>MVVNGRPIKRMKRRVTADLKDFLTFPSASDEFSGDFDGPFRSNILSFLKNYAQISPPVCLFPHLLVWQITFRIGNLKEDPDSIPAVVTLDVVEEDVPKSRSVYCDNCKVVGWSGHPVCAKRYHFIIRSGLYSSTDGYSKPCASCGDILQLPDSRCKSCNYVMTKDELEDWVYLQLGTTTHLLHGVVHSNGFGHLLRVNGKEGGSKLLSGCDIMNFWDRLCTTLRVRLGIFHLYAFTTIIVSVTVKSGVKQPQAQNALLFNLNSSVKSYPTYFFFIYIFSPIQNRKISVMDVSRKYGLEYRLLHAITNGHPWYGGWGYEFGAGSFALTADTYKKSVENLSKIPLSLYYSESRKPRTRLHSVVSFYQSLSETQLLTLSDLFCFLLRLIRNADQQSPADTDKKPRNSSSWTKEDSEHVEQAMIKVLRAVGGDRWVSWRSLKGALHRIASSELLDYCLKDLGGKLVQEGMVYSRCNPDTDALEYRLNTSQDISEDMRSEIAKSPTKDHLLRDLKFLYASLLDPKTTVCDRPTRTSEIAKSSAAKLLDCKQFVKDHKPEKIDVVNPFAVRVLCEVELIDHPKDHAAPPPELILLASNATLADIKTEAAKAFQEVYLMFQRFKVEEVISPVTVTDPFKNESSSLIRVQGRCHGNLVHLFGTERGLDEWTVSCVCGATDDDGEGMLACDGCEVWQHTRCAGIHDSDAVPDQFICGRCANLLNSSLPTSGIYSCKDEIVSDDKSSRRDGKNLTAGVR</sequence>
<dbReference type="Pfam" id="PF25565">
    <property type="entry name" value="Ubiquitin_At1g33420"/>
    <property type="match status" value="1"/>
</dbReference>
<dbReference type="InterPro" id="IPR001965">
    <property type="entry name" value="Znf_PHD"/>
</dbReference>
<dbReference type="InterPro" id="IPR058054">
    <property type="entry name" value="Znf_MS1-like"/>
</dbReference>
<evidence type="ECO:0000256" key="5">
    <source>
        <dbReference type="ARBA" id="ARBA00023163"/>
    </source>
</evidence>
<dbReference type="InterPro" id="IPR019786">
    <property type="entry name" value="Zinc_finger_PHD-type_CS"/>
</dbReference>
<dbReference type="InterPro" id="IPR057765">
    <property type="entry name" value="MS1-like_ubiquitin"/>
</dbReference>
<dbReference type="InterPro" id="IPR013083">
    <property type="entry name" value="Znf_RING/FYVE/PHD"/>
</dbReference>
<dbReference type="SUPFAM" id="SSF57903">
    <property type="entry name" value="FYVE/PHD zinc finger"/>
    <property type="match status" value="1"/>
</dbReference>
<dbReference type="Proteomes" id="UP000316621">
    <property type="component" value="Chromosome 2"/>
</dbReference>
<evidence type="ECO:0000313" key="10">
    <source>
        <dbReference type="Proteomes" id="UP000316621"/>
    </source>
</evidence>
<feature type="domain" description="PHD-type" evidence="8">
    <location>
        <begin position="663"/>
        <end position="713"/>
    </location>
</feature>
<dbReference type="CDD" id="cd15556">
    <property type="entry name" value="PHD_MMD1_like"/>
    <property type="match status" value="1"/>
</dbReference>
<reference evidence="9 10" key="1">
    <citation type="journal article" date="2018" name="Science">
        <title>The opium poppy genome and morphinan production.</title>
        <authorList>
            <person name="Guo L."/>
            <person name="Winzer T."/>
            <person name="Yang X."/>
            <person name="Li Y."/>
            <person name="Ning Z."/>
            <person name="He Z."/>
            <person name="Teodor R."/>
            <person name="Lu Y."/>
            <person name="Bowser T.A."/>
            <person name="Graham I.A."/>
            <person name="Ye K."/>
        </authorList>
    </citation>
    <scope>NUCLEOTIDE SEQUENCE [LARGE SCALE GENOMIC DNA]</scope>
    <source>
        <strain evidence="10">cv. HN1</strain>
        <tissue evidence="9">Leaves</tissue>
    </source>
</reference>
<dbReference type="PANTHER" id="PTHR46201">
    <property type="entry name" value="PHD FINGER PROTEIN MALE MEIOCYTE DEATH 1-RELATED"/>
    <property type="match status" value="1"/>
</dbReference>
<keyword evidence="1" id="KW-0479">Metal-binding</keyword>
<keyword evidence="10" id="KW-1185">Reference proteome</keyword>
<accession>A0A4Y7ILI8</accession>
<name>A0A4Y7ILI8_PAPSO</name>
<evidence type="ECO:0000259" key="8">
    <source>
        <dbReference type="PROSITE" id="PS50016"/>
    </source>
</evidence>
<evidence type="ECO:0000256" key="6">
    <source>
        <dbReference type="PROSITE-ProRule" id="PRU00146"/>
    </source>
</evidence>